<name>A0A8X6RX42_TRICX</name>
<evidence type="ECO:0000313" key="1">
    <source>
        <dbReference type="EMBL" id="GFY00525.1"/>
    </source>
</evidence>
<dbReference type="EMBL" id="BMAU01021221">
    <property type="protein sequence ID" value="GFY00525.1"/>
    <property type="molecule type" value="Genomic_DNA"/>
</dbReference>
<accession>A0A8X6RX42</accession>
<dbReference type="Proteomes" id="UP000887159">
    <property type="component" value="Unassembled WGS sequence"/>
</dbReference>
<organism evidence="1 2">
    <name type="scientific">Trichonephila clavipes</name>
    <name type="common">Golden silk orbweaver</name>
    <name type="synonym">Nephila clavipes</name>
    <dbReference type="NCBI Taxonomy" id="2585209"/>
    <lineage>
        <taxon>Eukaryota</taxon>
        <taxon>Metazoa</taxon>
        <taxon>Ecdysozoa</taxon>
        <taxon>Arthropoda</taxon>
        <taxon>Chelicerata</taxon>
        <taxon>Arachnida</taxon>
        <taxon>Araneae</taxon>
        <taxon>Araneomorphae</taxon>
        <taxon>Entelegynae</taxon>
        <taxon>Araneoidea</taxon>
        <taxon>Nephilidae</taxon>
        <taxon>Trichonephila</taxon>
    </lineage>
</organism>
<comment type="caution">
    <text evidence="1">The sequence shown here is derived from an EMBL/GenBank/DDBJ whole genome shotgun (WGS) entry which is preliminary data.</text>
</comment>
<gene>
    <name evidence="1" type="ORF">TNCV_2139221</name>
</gene>
<protein>
    <submittedName>
        <fullName evidence="1">Uncharacterized protein</fullName>
    </submittedName>
</protein>
<proteinExistence type="predicted"/>
<evidence type="ECO:0000313" key="2">
    <source>
        <dbReference type="Proteomes" id="UP000887159"/>
    </source>
</evidence>
<dbReference type="AlphaFoldDB" id="A0A8X6RX42"/>
<sequence length="115" mass="13339">MPHLDIPITPYVKFDKYCRGSTNEPMSQGVFEEPHKKEFEDYILKQVSHYLERLRISPRRALSIDHGTSSELHPLRHCRSEIIDPSSFSSAVQMYDSRKVTDLDFKLYVPGLPTS</sequence>
<keyword evidence="2" id="KW-1185">Reference proteome</keyword>
<reference evidence="1" key="1">
    <citation type="submission" date="2020-08" db="EMBL/GenBank/DDBJ databases">
        <title>Multicomponent nature underlies the extraordinary mechanical properties of spider dragline silk.</title>
        <authorList>
            <person name="Kono N."/>
            <person name="Nakamura H."/>
            <person name="Mori M."/>
            <person name="Yoshida Y."/>
            <person name="Ohtoshi R."/>
            <person name="Malay A.D."/>
            <person name="Moran D.A.P."/>
            <person name="Tomita M."/>
            <person name="Numata K."/>
            <person name="Arakawa K."/>
        </authorList>
    </citation>
    <scope>NUCLEOTIDE SEQUENCE</scope>
</reference>